<dbReference type="EMBL" id="KZ305078">
    <property type="protein sequence ID" value="PIA29294.1"/>
    <property type="molecule type" value="Genomic_DNA"/>
</dbReference>
<sequence length="113" mass="13194">MLSISYLHFQPIVVVLNLFHRVFFVNFMDLIVLYEVWINRHAIGPIPYFLLKEGFRALNLDKICNPNLEVFHHKAISFRNQNILHQNANSIKSECMIRSSIAGTKGIWRLVAQ</sequence>
<dbReference type="AlphaFoldDB" id="A0A2G5CDE9"/>
<proteinExistence type="predicted"/>
<name>A0A2G5CDE9_AQUCA</name>
<evidence type="ECO:0000313" key="2">
    <source>
        <dbReference type="Proteomes" id="UP000230069"/>
    </source>
</evidence>
<dbReference type="Proteomes" id="UP000230069">
    <property type="component" value="Unassembled WGS sequence"/>
</dbReference>
<dbReference type="InParanoid" id="A0A2G5CDE9"/>
<organism evidence="1 2">
    <name type="scientific">Aquilegia coerulea</name>
    <name type="common">Rocky mountain columbine</name>
    <dbReference type="NCBI Taxonomy" id="218851"/>
    <lineage>
        <taxon>Eukaryota</taxon>
        <taxon>Viridiplantae</taxon>
        <taxon>Streptophyta</taxon>
        <taxon>Embryophyta</taxon>
        <taxon>Tracheophyta</taxon>
        <taxon>Spermatophyta</taxon>
        <taxon>Magnoliopsida</taxon>
        <taxon>Ranunculales</taxon>
        <taxon>Ranunculaceae</taxon>
        <taxon>Thalictroideae</taxon>
        <taxon>Aquilegia</taxon>
    </lineage>
</organism>
<accession>A0A2G5CDE9</accession>
<protein>
    <submittedName>
        <fullName evidence="1">Uncharacterized protein</fullName>
    </submittedName>
</protein>
<gene>
    <name evidence="1" type="ORF">AQUCO_06100068v1</name>
</gene>
<reference evidence="1 2" key="1">
    <citation type="submission" date="2017-09" db="EMBL/GenBank/DDBJ databases">
        <title>WGS assembly of Aquilegia coerulea Goldsmith.</title>
        <authorList>
            <person name="Hodges S."/>
            <person name="Kramer E."/>
            <person name="Nordborg M."/>
            <person name="Tomkins J."/>
            <person name="Borevitz J."/>
            <person name="Derieg N."/>
            <person name="Yan J."/>
            <person name="Mihaltcheva S."/>
            <person name="Hayes R.D."/>
            <person name="Rokhsar D."/>
        </authorList>
    </citation>
    <scope>NUCLEOTIDE SEQUENCE [LARGE SCALE GENOMIC DNA]</scope>
    <source>
        <strain evidence="2">cv. Goldsmith</strain>
    </source>
</reference>
<keyword evidence="2" id="KW-1185">Reference proteome</keyword>
<evidence type="ECO:0000313" key="1">
    <source>
        <dbReference type="EMBL" id="PIA29294.1"/>
    </source>
</evidence>